<accession>H1KW48</accession>
<name>H1KW48_9EURY</name>
<organism evidence="2 3">
    <name type="scientific">Methanotorris formicicus Mc-S-70</name>
    <dbReference type="NCBI Taxonomy" id="647171"/>
    <lineage>
        <taxon>Archaea</taxon>
        <taxon>Methanobacteriati</taxon>
        <taxon>Methanobacteriota</taxon>
        <taxon>Methanomada group</taxon>
        <taxon>Methanococci</taxon>
        <taxon>Methanococcales</taxon>
        <taxon>Methanocaldococcaceae</taxon>
        <taxon>Methanotorris</taxon>
    </lineage>
</organism>
<dbReference type="InterPro" id="IPR004096">
    <property type="entry name" value="V4R"/>
</dbReference>
<reference evidence="2 3" key="1">
    <citation type="submission" date="2011-09" db="EMBL/GenBank/DDBJ databases">
        <title>The draft genome of Methanotorris formicicus Mc-S-70.</title>
        <authorList>
            <consortium name="US DOE Joint Genome Institute (JGI-PGF)"/>
            <person name="Lucas S."/>
            <person name="Han J."/>
            <person name="Lapidus A."/>
            <person name="Cheng J.-F."/>
            <person name="Goodwin L."/>
            <person name="Pitluck S."/>
            <person name="Peters L."/>
            <person name="Land M.L."/>
            <person name="Hauser L."/>
            <person name="Sieprawska-Lupa M."/>
            <person name="Takai K."/>
            <person name="Miyazaki J."/>
            <person name="Whitman W."/>
            <person name="Woyke T.J."/>
        </authorList>
    </citation>
    <scope>NUCLEOTIDE SEQUENCE [LARGE SCALE GENOMIC DNA]</scope>
    <source>
        <strain evidence="2 3">Mc-S-70</strain>
    </source>
</reference>
<evidence type="ECO:0000313" key="3">
    <source>
        <dbReference type="Proteomes" id="UP000003706"/>
    </source>
</evidence>
<dbReference type="InterPro" id="IPR024096">
    <property type="entry name" value="NO_sig/Golgi_transp_ligand-bd"/>
</dbReference>
<proteinExistence type="predicted"/>
<evidence type="ECO:0000313" key="2">
    <source>
        <dbReference type="EMBL" id="EHP89631.1"/>
    </source>
</evidence>
<sequence>MTNKKLEFEDLIEVYRPTLGRDVDVLAYRALRCSILNFLGITGNSKLYSAGKYFGEKLYVESFEELVEFFKELKIGILEVIDEEPLKLRIYECANCAGLPNIGKKICCFEAGLLAGVLKNILNKDVHVVEVKCYASGDDCCEFEVRVLED</sequence>
<comment type="caution">
    <text evidence="2">The sequence shown here is derived from an EMBL/GenBank/DDBJ whole genome shotgun (WGS) entry which is preliminary data.</text>
</comment>
<dbReference type="Gene3D" id="3.30.1380.20">
    <property type="entry name" value="Trafficking protein particle complex subunit 3"/>
    <property type="match status" value="1"/>
</dbReference>
<dbReference type="Proteomes" id="UP000003706">
    <property type="component" value="Unassembled WGS sequence"/>
</dbReference>
<dbReference type="STRING" id="647171.MetfoDRAFT_0021"/>
<dbReference type="AlphaFoldDB" id="H1KW48"/>
<dbReference type="PANTHER" id="PTHR35090:SF2">
    <property type="entry name" value="ARSR FAMILY TRANSCRIPTIONAL REGULATOR"/>
    <property type="match status" value="1"/>
</dbReference>
<dbReference type="SUPFAM" id="SSF111126">
    <property type="entry name" value="Ligand-binding domain in the NO signalling and Golgi transport"/>
    <property type="match status" value="1"/>
</dbReference>
<dbReference type="EMBL" id="AGJL01000001">
    <property type="protein sequence ID" value="EHP89631.1"/>
    <property type="molecule type" value="Genomic_DNA"/>
</dbReference>
<dbReference type="OrthoDB" id="371687at2157"/>
<dbReference type="Pfam" id="PF02830">
    <property type="entry name" value="V4R"/>
    <property type="match status" value="1"/>
</dbReference>
<dbReference type="RefSeq" id="WP_007043467.1">
    <property type="nucleotide sequence ID" value="NZ_AGJL01000001.1"/>
</dbReference>
<keyword evidence="3" id="KW-1185">Reference proteome</keyword>
<gene>
    <name evidence="2" type="ORF">MetfoDRAFT_0021</name>
</gene>
<evidence type="ECO:0000259" key="1">
    <source>
        <dbReference type="SMART" id="SM00989"/>
    </source>
</evidence>
<dbReference type="SMART" id="SM00989">
    <property type="entry name" value="V4R"/>
    <property type="match status" value="1"/>
</dbReference>
<protein>
    <submittedName>
        <fullName evidence="2">4-vinyl reductase 4VR</fullName>
    </submittedName>
</protein>
<feature type="domain" description="4-vinyl reductase 4VR" evidence="1">
    <location>
        <begin position="85"/>
        <end position="147"/>
    </location>
</feature>
<dbReference type="PANTHER" id="PTHR35090">
    <property type="entry name" value="DNA-DIRECTED RNA POLYMERASE SUBUNIT I"/>
    <property type="match status" value="1"/>
</dbReference>